<name>A0ABV9W675_9ACTN</name>
<evidence type="ECO:0000259" key="2">
    <source>
        <dbReference type="Pfam" id="PF14317"/>
    </source>
</evidence>
<evidence type="ECO:0000313" key="3">
    <source>
        <dbReference type="EMBL" id="MFC5004003.1"/>
    </source>
</evidence>
<accession>A0ABV9W675</accession>
<evidence type="ECO:0000313" key="4">
    <source>
        <dbReference type="Proteomes" id="UP001595912"/>
    </source>
</evidence>
<keyword evidence="4" id="KW-1185">Reference proteome</keyword>
<keyword evidence="1" id="KW-0812">Transmembrane</keyword>
<feature type="transmembrane region" description="Helical" evidence="1">
    <location>
        <begin position="52"/>
        <end position="73"/>
    </location>
</feature>
<dbReference type="EMBL" id="JBHSIU010000054">
    <property type="protein sequence ID" value="MFC5004003.1"/>
    <property type="molecule type" value="Genomic_DNA"/>
</dbReference>
<proteinExistence type="predicted"/>
<keyword evidence="1" id="KW-1133">Transmembrane helix</keyword>
<reference evidence="4" key="1">
    <citation type="journal article" date="2019" name="Int. J. Syst. Evol. Microbiol.">
        <title>The Global Catalogue of Microorganisms (GCM) 10K type strain sequencing project: providing services to taxonomists for standard genome sequencing and annotation.</title>
        <authorList>
            <consortium name="The Broad Institute Genomics Platform"/>
            <consortium name="The Broad Institute Genome Sequencing Center for Infectious Disease"/>
            <person name="Wu L."/>
            <person name="Ma J."/>
        </authorList>
    </citation>
    <scope>NUCLEOTIDE SEQUENCE [LARGE SCALE GENOMIC DNA]</scope>
    <source>
        <strain evidence="4">CGMCC 4.7152</strain>
    </source>
</reference>
<dbReference type="InterPro" id="IPR025588">
    <property type="entry name" value="YcxB-like_C"/>
</dbReference>
<gene>
    <name evidence="3" type="ORF">ACFPIJ_40030</name>
</gene>
<dbReference type="RefSeq" id="WP_380123458.1">
    <property type="nucleotide sequence ID" value="NZ_JBHSIU010000054.1"/>
</dbReference>
<protein>
    <submittedName>
        <fullName evidence="3">YcxB family protein</fullName>
    </submittedName>
</protein>
<dbReference type="Proteomes" id="UP001595912">
    <property type="component" value="Unassembled WGS sequence"/>
</dbReference>
<evidence type="ECO:0000256" key="1">
    <source>
        <dbReference type="SAM" id="Phobius"/>
    </source>
</evidence>
<sequence length="165" mass="18645">MQISMWVPYDEARLRRTITLVMRPQIRIVRVLGGVIVALGLFLLAFSDSVLFGALFTVLGVLFMTALGPFTAARAVSMQSRVIKDGFQMTITEEWLTVVYPLAESRFRWAGIDNIVETPEAWYLMAGRAQSFTIPKDAMTDEQRAEFATFLTAERERQAGRAFLN</sequence>
<dbReference type="Pfam" id="PF14317">
    <property type="entry name" value="YcxB"/>
    <property type="match status" value="1"/>
</dbReference>
<keyword evidence="1" id="KW-0472">Membrane</keyword>
<comment type="caution">
    <text evidence="3">The sequence shown here is derived from an EMBL/GenBank/DDBJ whole genome shotgun (WGS) entry which is preliminary data.</text>
</comment>
<feature type="transmembrane region" description="Helical" evidence="1">
    <location>
        <begin position="28"/>
        <end position="46"/>
    </location>
</feature>
<organism evidence="3 4">
    <name type="scientific">Dactylosporangium cerinum</name>
    <dbReference type="NCBI Taxonomy" id="1434730"/>
    <lineage>
        <taxon>Bacteria</taxon>
        <taxon>Bacillati</taxon>
        <taxon>Actinomycetota</taxon>
        <taxon>Actinomycetes</taxon>
        <taxon>Micromonosporales</taxon>
        <taxon>Micromonosporaceae</taxon>
        <taxon>Dactylosporangium</taxon>
    </lineage>
</organism>
<feature type="domain" description="YcxB-like C-terminal" evidence="2">
    <location>
        <begin position="91"/>
        <end position="151"/>
    </location>
</feature>